<dbReference type="InterPro" id="IPR015358">
    <property type="entry name" value="Tscrpt_reg_MerR_DNA-bd"/>
</dbReference>
<keyword evidence="2" id="KW-0804">Transcription</keyword>
<name>A0A7W9MXV8_9ACTN</name>
<dbReference type="AlphaFoldDB" id="A0A7W9MXV8"/>
<accession>A0A7W9MXV8</accession>
<dbReference type="InterPro" id="IPR009061">
    <property type="entry name" value="DNA-bd_dom_put_sf"/>
</dbReference>
<dbReference type="GO" id="GO:0006355">
    <property type="term" value="P:regulation of DNA-templated transcription"/>
    <property type="evidence" value="ECO:0007669"/>
    <property type="project" value="InterPro"/>
</dbReference>
<dbReference type="RefSeq" id="WP_184801180.1">
    <property type="nucleotide sequence ID" value="NZ_JACHMY010000001.1"/>
</dbReference>
<keyword evidence="6" id="KW-1185">Reference proteome</keyword>
<feature type="domain" description="HTH merR-type" evidence="4">
    <location>
        <begin position="1"/>
        <end position="45"/>
    </location>
</feature>
<sequence length="162" mass="18307">MLRPSSRSPSGHRLYAGEDVRRPHRIVALRGFGLNLAEIGLLLDGEVPDPRGLIRRQLDQVETQLAAATQLHDRLLEVLTALDATEAPSNHTLLNLIEGMTTMTRLTQHQLEEMTARRQEFHDSLTPTELANLDTSRRQALESMTKAELEDLRQRRATAMPR</sequence>
<evidence type="ECO:0000313" key="6">
    <source>
        <dbReference type="Proteomes" id="UP000549971"/>
    </source>
</evidence>
<dbReference type="Pfam" id="PF09278">
    <property type="entry name" value="MerR-DNA-bind"/>
    <property type="match status" value="1"/>
</dbReference>
<gene>
    <name evidence="5" type="ORF">HDA39_006212</name>
</gene>
<keyword evidence="1" id="KW-0805">Transcription regulation</keyword>
<comment type="caution">
    <text evidence="5">The sequence shown here is derived from an EMBL/GenBank/DDBJ whole genome shotgun (WGS) entry which is preliminary data.</text>
</comment>
<evidence type="ECO:0000259" key="4">
    <source>
        <dbReference type="PROSITE" id="PS50937"/>
    </source>
</evidence>
<evidence type="ECO:0000256" key="2">
    <source>
        <dbReference type="ARBA" id="ARBA00023163"/>
    </source>
</evidence>
<feature type="region of interest" description="Disordered" evidence="3">
    <location>
        <begin position="143"/>
        <end position="162"/>
    </location>
</feature>
<dbReference type="GO" id="GO:0003677">
    <property type="term" value="F:DNA binding"/>
    <property type="evidence" value="ECO:0007669"/>
    <property type="project" value="UniProtKB-KW"/>
</dbReference>
<dbReference type="InterPro" id="IPR000551">
    <property type="entry name" value="MerR-type_HTH_dom"/>
</dbReference>
<keyword evidence="5" id="KW-0238">DNA-binding</keyword>
<evidence type="ECO:0000313" key="5">
    <source>
        <dbReference type="EMBL" id="MBB5839478.1"/>
    </source>
</evidence>
<reference evidence="5 6" key="1">
    <citation type="submission" date="2020-08" db="EMBL/GenBank/DDBJ databases">
        <title>Sequencing the genomes of 1000 actinobacteria strains.</title>
        <authorList>
            <person name="Klenk H.-P."/>
        </authorList>
    </citation>
    <scope>NUCLEOTIDE SEQUENCE [LARGE SCALE GENOMIC DNA]</scope>
    <source>
        <strain evidence="5 6">DSM 28967</strain>
    </source>
</reference>
<dbReference type="SUPFAM" id="SSF46955">
    <property type="entry name" value="Putative DNA-binding domain"/>
    <property type="match status" value="1"/>
</dbReference>
<proteinExistence type="predicted"/>
<feature type="compositionally biased region" description="Basic and acidic residues" evidence="3">
    <location>
        <begin position="143"/>
        <end position="154"/>
    </location>
</feature>
<dbReference type="PROSITE" id="PS50937">
    <property type="entry name" value="HTH_MERR_2"/>
    <property type="match status" value="1"/>
</dbReference>
<organism evidence="5 6">
    <name type="scientific">Kribbella italica</name>
    <dbReference type="NCBI Taxonomy" id="1540520"/>
    <lineage>
        <taxon>Bacteria</taxon>
        <taxon>Bacillati</taxon>
        <taxon>Actinomycetota</taxon>
        <taxon>Actinomycetes</taxon>
        <taxon>Propionibacteriales</taxon>
        <taxon>Kribbellaceae</taxon>
        <taxon>Kribbella</taxon>
    </lineage>
</organism>
<evidence type="ECO:0000256" key="3">
    <source>
        <dbReference type="SAM" id="MobiDB-lite"/>
    </source>
</evidence>
<dbReference type="Proteomes" id="UP000549971">
    <property type="component" value="Unassembled WGS sequence"/>
</dbReference>
<evidence type="ECO:0000256" key="1">
    <source>
        <dbReference type="ARBA" id="ARBA00023015"/>
    </source>
</evidence>
<dbReference type="Gene3D" id="1.10.1660.10">
    <property type="match status" value="1"/>
</dbReference>
<dbReference type="EMBL" id="JACHMY010000001">
    <property type="protein sequence ID" value="MBB5839478.1"/>
    <property type="molecule type" value="Genomic_DNA"/>
</dbReference>
<protein>
    <submittedName>
        <fullName evidence="5">DNA-binding transcriptional MerR regulator</fullName>
    </submittedName>
</protein>